<dbReference type="GO" id="GO:0003729">
    <property type="term" value="F:mRNA binding"/>
    <property type="evidence" value="ECO:0007669"/>
    <property type="project" value="TreeGrafter"/>
</dbReference>
<dbReference type="PROSITE" id="PS50882">
    <property type="entry name" value="YTH"/>
    <property type="match status" value="1"/>
</dbReference>
<reference evidence="3" key="1">
    <citation type="submission" date="2023-06" db="EMBL/GenBank/DDBJ databases">
        <title>Genome-scale phylogeny and comparative genomics of the fungal order Sordariales.</title>
        <authorList>
            <consortium name="Lawrence Berkeley National Laboratory"/>
            <person name="Hensen N."/>
            <person name="Bonometti L."/>
            <person name="Westerberg I."/>
            <person name="Brannstrom I.O."/>
            <person name="Guillou S."/>
            <person name="Cros-Aarteil S."/>
            <person name="Calhoun S."/>
            <person name="Haridas S."/>
            <person name="Kuo A."/>
            <person name="Mondo S."/>
            <person name="Pangilinan J."/>
            <person name="Riley R."/>
            <person name="Labutti K."/>
            <person name="Andreopoulos B."/>
            <person name="Lipzen A."/>
            <person name="Chen C."/>
            <person name="Yanf M."/>
            <person name="Daum C."/>
            <person name="Ng V."/>
            <person name="Clum A."/>
            <person name="Steindorff A."/>
            <person name="Ohm R."/>
            <person name="Martin F."/>
            <person name="Silar P."/>
            <person name="Natvig D."/>
            <person name="Lalanne C."/>
            <person name="Gautier V."/>
            <person name="Ament-Velasquez S.L."/>
            <person name="Kruys A."/>
            <person name="Hutchinson M.I."/>
            <person name="Powell A.J."/>
            <person name="Barry K."/>
            <person name="Miller A.N."/>
            <person name="Grigoriev I.V."/>
            <person name="Debuchy R."/>
            <person name="Gladieux P."/>
            <person name="Thoren M.H."/>
            <person name="Johannesson H."/>
        </authorList>
    </citation>
    <scope>NUCLEOTIDE SEQUENCE</scope>
    <source>
        <strain evidence="3">CBS 540.89</strain>
    </source>
</reference>
<evidence type="ECO:0000259" key="2">
    <source>
        <dbReference type="PROSITE" id="PS50882"/>
    </source>
</evidence>
<dbReference type="Proteomes" id="UP001172159">
    <property type="component" value="Unassembled WGS sequence"/>
</dbReference>
<dbReference type="PANTHER" id="PTHR12357">
    <property type="entry name" value="YTH YT521-B HOMOLOGY DOMAIN-CONTAINING"/>
    <property type="match status" value="1"/>
</dbReference>
<organism evidence="3 4">
    <name type="scientific">Apiosordaria backusii</name>
    <dbReference type="NCBI Taxonomy" id="314023"/>
    <lineage>
        <taxon>Eukaryota</taxon>
        <taxon>Fungi</taxon>
        <taxon>Dikarya</taxon>
        <taxon>Ascomycota</taxon>
        <taxon>Pezizomycotina</taxon>
        <taxon>Sordariomycetes</taxon>
        <taxon>Sordariomycetidae</taxon>
        <taxon>Sordariales</taxon>
        <taxon>Lasiosphaeriaceae</taxon>
        <taxon>Apiosordaria</taxon>
    </lineage>
</organism>
<feature type="compositionally biased region" description="Polar residues" evidence="1">
    <location>
        <begin position="311"/>
        <end position="323"/>
    </location>
</feature>
<dbReference type="InterPro" id="IPR007275">
    <property type="entry name" value="YTH_domain"/>
</dbReference>
<dbReference type="GO" id="GO:0000381">
    <property type="term" value="P:regulation of alternative mRNA splicing, via spliceosome"/>
    <property type="evidence" value="ECO:0007669"/>
    <property type="project" value="TreeGrafter"/>
</dbReference>
<dbReference type="GO" id="GO:1990247">
    <property type="term" value="F:N6-methyladenosine-containing RNA reader activity"/>
    <property type="evidence" value="ECO:0007669"/>
    <property type="project" value="TreeGrafter"/>
</dbReference>
<feature type="compositionally biased region" description="Basic and acidic residues" evidence="1">
    <location>
        <begin position="605"/>
        <end position="622"/>
    </location>
</feature>
<feature type="compositionally biased region" description="Polar residues" evidence="1">
    <location>
        <begin position="92"/>
        <end position="112"/>
    </location>
</feature>
<feature type="domain" description="YTH" evidence="2">
    <location>
        <begin position="447"/>
        <end position="581"/>
    </location>
</feature>
<feature type="region of interest" description="Disordered" evidence="1">
    <location>
        <begin position="258"/>
        <end position="439"/>
    </location>
</feature>
<feature type="region of interest" description="Disordered" evidence="1">
    <location>
        <begin position="586"/>
        <end position="622"/>
    </location>
</feature>
<dbReference type="InterPro" id="IPR045168">
    <property type="entry name" value="YTH_prot"/>
</dbReference>
<feature type="compositionally biased region" description="Polar residues" evidence="1">
    <location>
        <begin position="258"/>
        <end position="269"/>
    </location>
</feature>
<dbReference type="CDD" id="cd21134">
    <property type="entry name" value="YTH"/>
    <property type="match status" value="1"/>
</dbReference>
<dbReference type="PANTHER" id="PTHR12357:SF3">
    <property type="entry name" value="YTH DOMAIN-CONTAINING PROTEIN 1"/>
    <property type="match status" value="1"/>
</dbReference>
<proteinExistence type="predicted"/>
<evidence type="ECO:0000313" key="4">
    <source>
        <dbReference type="Proteomes" id="UP001172159"/>
    </source>
</evidence>
<dbReference type="AlphaFoldDB" id="A0AA40EN48"/>
<sequence length="622" mass="70998">MSSDLTHLDARTAELREKLLSSRKTHSRQNSTYIPHQVPAKEPANVSLEATDADIQDLITSITSGVGDEDEPMPPHPVRPEPSSSSSEAFSRNQQAYAANSQPPSASTTALSGNQQTFQNNQQALQDSQQAHAVKTMASSTNQQAYAANSQAYTNTVYAPSSASQELSRGQHASTADSQALQDLLKRVPDIEDWLEMTEYHNTEVRTVKLDRFRRLRDLAARKQRLEEEERKLLEEAENDTWPQQRQNKAASLVTHVQAVSETRQSLPTPITPNKPEVKDNPGFMFSTSKRAHPEEGAEQQGRDKLPRANQDVQRYDGNNVSSEETRRSEHANNRPDHLRHDTTERQSRYDTAEHPPSRRHSYREPSNIQQHPRSPPRGPRTFDNPNGPRPSRSGYDDIPHGAGETRPRYDSYKGPAARDSKRRPSLPQNKEWENSRRLDLGRRGDTRFFIVKSFNDENVQQCMEDNIWTTQAKNRSAFTEAFEQCKNVILFFSINQSGHFQGYARMLSPPSKKIPRPWWMKALPWGASEPFRLEWLSTTPIEFGRIRHIHNSLNESSPVFVGKDGQEIEPGAGAELLREMDLENERRYYEQGPQQHRGRWAHHRREDEDYHGAVVKRESSP</sequence>
<evidence type="ECO:0000256" key="1">
    <source>
        <dbReference type="SAM" id="MobiDB-lite"/>
    </source>
</evidence>
<dbReference type="Pfam" id="PF04146">
    <property type="entry name" value="YTH"/>
    <property type="match status" value="1"/>
</dbReference>
<name>A0AA40EN48_9PEZI</name>
<feature type="compositionally biased region" description="Basic and acidic residues" evidence="1">
    <location>
        <begin position="324"/>
        <end position="357"/>
    </location>
</feature>
<accession>A0AA40EN48</accession>
<dbReference type="GO" id="GO:0005654">
    <property type="term" value="C:nucleoplasm"/>
    <property type="evidence" value="ECO:0007669"/>
    <property type="project" value="TreeGrafter"/>
</dbReference>
<protein>
    <submittedName>
        <fullName evidence="3">YT521-B-like domain-containing protein</fullName>
    </submittedName>
</protein>
<comment type="caution">
    <text evidence="3">The sequence shown here is derived from an EMBL/GenBank/DDBJ whole genome shotgun (WGS) entry which is preliminary data.</text>
</comment>
<dbReference type="Gene3D" id="3.10.590.10">
    <property type="entry name" value="ph1033 like domains"/>
    <property type="match status" value="1"/>
</dbReference>
<feature type="compositionally biased region" description="Basic and acidic residues" evidence="1">
    <location>
        <begin position="292"/>
        <end position="307"/>
    </location>
</feature>
<feature type="region of interest" description="Disordered" evidence="1">
    <location>
        <begin position="19"/>
        <end position="112"/>
    </location>
</feature>
<dbReference type="GO" id="GO:0000398">
    <property type="term" value="P:mRNA splicing, via spliceosome"/>
    <property type="evidence" value="ECO:0007669"/>
    <property type="project" value="TreeGrafter"/>
</dbReference>
<feature type="compositionally biased region" description="Low complexity" evidence="1">
    <location>
        <begin position="81"/>
        <end position="91"/>
    </location>
</feature>
<gene>
    <name evidence="3" type="ORF">B0T21DRAFT_361257</name>
</gene>
<keyword evidence="4" id="KW-1185">Reference proteome</keyword>
<dbReference type="EMBL" id="JAUKTV010000003">
    <property type="protein sequence ID" value="KAK0742386.1"/>
    <property type="molecule type" value="Genomic_DNA"/>
</dbReference>
<evidence type="ECO:0000313" key="3">
    <source>
        <dbReference type="EMBL" id="KAK0742386.1"/>
    </source>
</evidence>
<feature type="compositionally biased region" description="Basic and acidic residues" evidence="1">
    <location>
        <begin position="395"/>
        <end position="420"/>
    </location>
</feature>